<evidence type="ECO:0000313" key="4">
    <source>
        <dbReference type="Proteomes" id="UP000663852"/>
    </source>
</evidence>
<dbReference type="InterPro" id="IPR050621">
    <property type="entry name" value="Tudor_domain_containing"/>
</dbReference>
<dbReference type="PROSITE" id="PS50304">
    <property type="entry name" value="TUDOR"/>
    <property type="match status" value="1"/>
</dbReference>
<feature type="compositionally biased region" description="Polar residues" evidence="1">
    <location>
        <begin position="72"/>
        <end position="86"/>
    </location>
</feature>
<dbReference type="OrthoDB" id="197400at2759"/>
<dbReference type="SMART" id="SM00333">
    <property type="entry name" value="TUDOR"/>
    <property type="match status" value="1"/>
</dbReference>
<evidence type="ECO:0000259" key="2">
    <source>
        <dbReference type="PROSITE" id="PS50304"/>
    </source>
</evidence>
<dbReference type="PANTHER" id="PTHR22948:SF29">
    <property type="entry name" value="FI02030P-RELATED"/>
    <property type="match status" value="1"/>
</dbReference>
<dbReference type="Gene3D" id="2.40.50.90">
    <property type="match status" value="1"/>
</dbReference>
<comment type="caution">
    <text evidence="3">The sequence shown here is derived from an EMBL/GenBank/DDBJ whole genome shotgun (WGS) entry which is preliminary data.</text>
</comment>
<feature type="region of interest" description="Disordered" evidence="1">
    <location>
        <begin position="72"/>
        <end position="106"/>
    </location>
</feature>
<dbReference type="SUPFAM" id="SSF63748">
    <property type="entry name" value="Tudor/PWWP/MBT"/>
    <property type="match status" value="1"/>
</dbReference>
<dbReference type="FunFam" id="2.30.30.140:FF:000018">
    <property type="entry name" value="Serine/threonine-protein kinase 31"/>
    <property type="match status" value="1"/>
</dbReference>
<dbReference type="Pfam" id="PF00567">
    <property type="entry name" value="TUDOR"/>
    <property type="match status" value="1"/>
</dbReference>
<name>A0A813U082_ADIRI</name>
<accession>A0A813U082</accession>
<proteinExistence type="predicted"/>
<feature type="domain" description="Tudor" evidence="2">
    <location>
        <begin position="167"/>
        <end position="227"/>
    </location>
</feature>
<protein>
    <recommendedName>
        <fullName evidence="2">Tudor domain-containing protein</fullName>
    </recommendedName>
</protein>
<dbReference type="InterPro" id="IPR035437">
    <property type="entry name" value="SNase_OB-fold_sf"/>
</dbReference>
<dbReference type="Proteomes" id="UP000663852">
    <property type="component" value="Unassembled WGS sequence"/>
</dbReference>
<evidence type="ECO:0000256" key="1">
    <source>
        <dbReference type="SAM" id="MobiDB-lite"/>
    </source>
</evidence>
<sequence length="344" mass="39609">MSLLHATRRYKRSTRLNTCSSLWIRMVSDPMSSSVGPRIEFVLPGTTSTFHETSRVEKFSYHNFSKRCTSTDESIASNGASPSSLRITPLDDSHNSVNDANQQSNRSVRIRPMSVLEGKCYEQAYVSHVDHPSAFFLQLAHSRVQFEELQEEINKFYPNNPTNEPVEWKSGDYCVAKFTDNLYYRARIINAPQSGKKLCDVVYLDYGNWHPVAKNDIHPLLPRFASLPAQAIACSLTKSLPKDGSDWEASPAAIEYFKELVSDKFVNATIRRKTSRDFWPLKFVDLELCSRKINVREEMKNYIRETSNEQIFIEFGRHLKREDYFIYSIPFVDDNVSDGDDEIE</sequence>
<dbReference type="EMBL" id="CAJNOJ010000016">
    <property type="protein sequence ID" value="CAF0819010.1"/>
    <property type="molecule type" value="Genomic_DNA"/>
</dbReference>
<dbReference type="InterPro" id="IPR002999">
    <property type="entry name" value="Tudor"/>
</dbReference>
<dbReference type="AlphaFoldDB" id="A0A813U082"/>
<dbReference type="Gene3D" id="2.30.30.140">
    <property type="match status" value="1"/>
</dbReference>
<dbReference type="PANTHER" id="PTHR22948">
    <property type="entry name" value="TUDOR DOMAIN CONTAINING PROTEIN"/>
    <property type="match status" value="1"/>
</dbReference>
<reference evidence="3" key="1">
    <citation type="submission" date="2021-02" db="EMBL/GenBank/DDBJ databases">
        <authorList>
            <person name="Nowell W R."/>
        </authorList>
    </citation>
    <scope>NUCLEOTIDE SEQUENCE</scope>
</reference>
<feature type="compositionally biased region" description="Polar residues" evidence="1">
    <location>
        <begin position="95"/>
        <end position="106"/>
    </location>
</feature>
<gene>
    <name evidence="3" type="ORF">EDS130_LOCUS5752</name>
</gene>
<organism evidence="3 4">
    <name type="scientific">Adineta ricciae</name>
    <name type="common">Rotifer</name>
    <dbReference type="NCBI Taxonomy" id="249248"/>
    <lineage>
        <taxon>Eukaryota</taxon>
        <taxon>Metazoa</taxon>
        <taxon>Spiralia</taxon>
        <taxon>Gnathifera</taxon>
        <taxon>Rotifera</taxon>
        <taxon>Eurotatoria</taxon>
        <taxon>Bdelloidea</taxon>
        <taxon>Adinetida</taxon>
        <taxon>Adinetidae</taxon>
        <taxon>Adineta</taxon>
    </lineage>
</organism>
<evidence type="ECO:0000313" key="3">
    <source>
        <dbReference type="EMBL" id="CAF0819010.1"/>
    </source>
</evidence>